<reference evidence="1" key="1">
    <citation type="submission" date="2020-07" db="EMBL/GenBank/DDBJ databases">
        <title>Huge and variable diversity of episymbiotic CPR bacteria and DPANN archaea in groundwater ecosystems.</title>
        <authorList>
            <person name="He C.Y."/>
            <person name="Keren R."/>
            <person name="Whittaker M."/>
            <person name="Farag I.F."/>
            <person name="Doudna J."/>
            <person name="Cate J.H.D."/>
            <person name="Banfield J.F."/>
        </authorList>
    </citation>
    <scope>NUCLEOTIDE SEQUENCE</scope>
    <source>
        <strain evidence="1">NC_groundwater_1813_Pr3_B-0.1um_71_17</strain>
    </source>
</reference>
<organism evidence="1 2">
    <name type="scientific">Eiseniibacteriota bacterium</name>
    <dbReference type="NCBI Taxonomy" id="2212470"/>
    <lineage>
        <taxon>Bacteria</taxon>
        <taxon>Candidatus Eiseniibacteriota</taxon>
    </lineage>
</organism>
<proteinExistence type="predicted"/>
<sequence>MAREIPKSNDQLWKWLERDTGQAVTRVEKRWLEEERVTEVALDSSEPDGYTECVAALRRARKLHKALLVEAAGGRAGPSTSHERVVRLNGVATRSELLRAKVLARWVANRVSRSPVVTAVRAQLLRDPTRDLSPVGVDRLVFSPAASRLPPEFFRDRGIPITGHQAVVIEIHPRITSDFRVEEDVELLIRWRRKELRHRILTGSQQVGTLPTAMRFNFYAGLIVPLELVAYRGSCLWILAEACNEVAAAHRWSVTEAAWLILSGLAPDKKPVRTKWRHTWDHTGQPLTALVTVTAKHYVSGRTVARAFERARKMMLLAPAPRPVGERALRLFEFVEDHRDPEQKKIPWSALMREWDRCSRPGWAYQDRGHFMRDYLRARKLLVEEGGSRFIRTPVGEPGPHEYQDY</sequence>
<evidence type="ECO:0000313" key="1">
    <source>
        <dbReference type="EMBL" id="MBI5169760.1"/>
    </source>
</evidence>
<evidence type="ECO:0000313" key="2">
    <source>
        <dbReference type="Proteomes" id="UP000696931"/>
    </source>
</evidence>
<dbReference type="EMBL" id="JACRIW010000067">
    <property type="protein sequence ID" value="MBI5169760.1"/>
    <property type="molecule type" value="Genomic_DNA"/>
</dbReference>
<protein>
    <submittedName>
        <fullName evidence="1">Uncharacterized protein</fullName>
    </submittedName>
</protein>
<name>A0A933SEE5_UNCEI</name>
<dbReference type="Proteomes" id="UP000696931">
    <property type="component" value="Unassembled WGS sequence"/>
</dbReference>
<gene>
    <name evidence="1" type="ORF">HZA61_09755</name>
</gene>
<dbReference type="AlphaFoldDB" id="A0A933SEE5"/>
<comment type="caution">
    <text evidence="1">The sequence shown here is derived from an EMBL/GenBank/DDBJ whole genome shotgun (WGS) entry which is preliminary data.</text>
</comment>
<accession>A0A933SEE5</accession>